<proteinExistence type="inferred from homology"/>
<feature type="transmembrane region" description="Helical" evidence="10">
    <location>
        <begin position="93"/>
        <end position="112"/>
    </location>
</feature>
<dbReference type="PANTHER" id="PTHR30614:SF20">
    <property type="entry name" value="GLUTAMINE TRANSPORT SYSTEM PERMEASE PROTEIN GLNP"/>
    <property type="match status" value="1"/>
</dbReference>
<evidence type="ECO:0000313" key="12">
    <source>
        <dbReference type="EMBL" id="MBI1494630.1"/>
    </source>
</evidence>
<keyword evidence="6 10" id="KW-0812">Transmembrane</keyword>
<evidence type="ECO:0000256" key="5">
    <source>
        <dbReference type="ARBA" id="ARBA00022475"/>
    </source>
</evidence>
<comment type="similarity">
    <text evidence="3">Belongs to the binding-protein-dependent transport system permease family. HisMQ subfamily.</text>
</comment>
<keyword evidence="5" id="KW-1003">Cell membrane</keyword>
<protein>
    <submittedName>
        <fullName evidence="12">Amino acid ABC transporter permease</fullName>
    </submittedName>
</protein>
<sequence>MTPRPGTDKPDFPWWLIAIVAFTGLFIFQALDDPIYQQVSVKLIKGVKITVFVTLVGFFLASVLGLLLAVASLSRYQILRQIARFYTEVLRGLPILVILLYVSFVVAPGLVQGWNYIAEHIGLDPIRTRDFTFLWRAIIALTLGYSAFISEVFRAGILSVEEGQVEAAKAMGLNGWQRFRLVVFPQAIRTIMPPLGNDFIAMIKDSSLVSVLGVLDITQIGKVTAAGNFRYFETYNVVAMLYLTLTVTLSLLLRKLETKMRGKYP</sequence>
<dbReference type="PROSITE" id="PS50928">
    <property type="entry name" value="ABC_TM1"/>
    <property type="match status" value="1"/>
</dbReference>
<dbReference type="Proteomes" id="UP000640583">
    <property type="component" value="Unassembled WGS sequence"/>
</dbReference>
<dbReference type="RefSeq" id="WP_228849377.1">
    <property type="nucleotide sequence ID" value="NZ_JADCKQ010000010.1"/>
</dbReference>
<evidence type="ECO:0000256" key="4">
    <source>
        <dbReference type="ARBA" id="ARBA00022448"/>
    </source>
</evidence>
<dbReference type="AlphaFoldDB" id="A0A8J7LKT7"/>
<gene>
    <name evidence="12" type="ORF">H1D41_13370</name>
</gene>
<feature type="transmembrane region" description="Helical" evidence="10">
    <location>
        <begin position="12"/>
        <end position="31"/>
    </location>
</feature>
<feature type="transmembrane region" description="Helical" evidence="10">
    <location>
        <begin position="51"/>
        <end position="73"/>
    </location>
</feature>
<feature type="transmembrane region" description="Helical" evidence="10">
    <location>
        <begin position="234"/>
        <end position="253"/>
    </location>
</feature>
<evidence type="ECO:0000259" key="11">
    <source>
        <dbReference type="PROSITE" id="PS50928"/>
    </source>
</evidence>
<keyword evidence="13" id="KW-1185">Reference proteome</keyword>
<feature type="transmembrane region" description="Helical" evidence="10">
    <location>
        <begin position="133"/>
        <end position="153"/>
    </location>
</feature>
<evidence type="ECO:0000256" key="8">
    <source>
        <dbReference type="ARBA" id="ARBA00022989"/>
    </source>
</evidence>
<evidence type="ECO:0000256" key="7">
    <source>
        <dbReference type="ARBA" id="ARBA00022970"/>
    </source>
</evidence>
<organism evidence="12 13">
    <name type="scientific">Halocynthiibacter styelae</name>
    <dbReference type="NCBI Taxonomy" id="2761955"/>
    <lineage>
        <taxon>Bacteria</taxon>
        <taxon>Pseudomonadati</taxon>
        <taxon>Pseudomonadota</taxon>
        <taxon>Alphaproteobacteria</taxon>
        <taxon>Rhodobacterales</taxon>
        <taxon>Paracoccaceae</taxon>
        <taxon>Halocynthiibacter</taxon>
    </lineage>
</organism>
<evidence type="ECO:0000313" key="13">
    <source>
        <dbReference type="Proteomes" id="UP000640583"/>
    </source>
</evidence>
<keyword evidence="9 10" id="KW-0472">Membrane</keyword>
<dbReference type="Gene3D" id="1.10.3720.10">
    <property type="entry name" value="MetI-like"/>
    <property type="match status" value="1"/>
</dbReference>
<evidence type="ECO:0000256" key="2">
    <source>
        <dbReference type="ARBA" id="ARBA00004429"/>
    </source>
</evidence>
<dbReference type="Pfam" id="PF00528">
    <property type="entry name" value="BPD_transp_1"/>
    <property type="match status" value="1"/>
</dbReference>
<reference evidence="12" key="1">
    <citation type="submission" date="2020-10" db="EMBL/GenBank/DDBJ databases">
        <title>Paenihalocynthiibacter styelae gen. nov., sp. nov., isolated from stalked sea squirt Styela clava.</title>
        <authorList>
            <person name="Kim Y.-O."/>
            <person name="Yoon J.-H."/>
        </authorList>
    </citation>
    <scope>NUCLEOTIDE SEQUENCE</scope>
    <source>
        <strain evidence="12">MYP1-1</strain>
    </source>
</reference>
<comment type="subcellular location">
    <subcellularLocation>
        <location evidence="2">Cell inner membrane</location>
        <topology evidence="2">Multi-pass membrane protein</topology>
    </subcellularLocation>
    <subcellularLocation>
        <location evidence="10">Cell membrane</location>
        <topology evidence="10">Multi-pass membrane protein</topology>
    </subcellularLocation>
</comment>
<dbReference type="EMBL" id="JADCKQ010000010">
    <property type="protein sequence ID" value="MBI1494630.1"/>
    <property type="molecule type" value="Genomic_DNA"/>
</dbReference>
<dbReference type="GO" id="GO:0006865">
    <property type="term" value="P:amino acid transport"/>
    <property type="evidence" value="ECO:0007669"/>
    <property type="project" value="UniProtKB-KW"/>
</dbReference>
<dbReference type="InterPro" id="IPR035906">
    <property type="entry name" value="MetI-like_sf"/>
</dbReference>
<dbReference type="InterPro" id="IPR010065">
    <property type="entry name" value="AA_ABC_transptr_permease_3TM"/>
</dbReference>
<comment type="caution">
    <text evidence="12">The sequence shown here is derived from an EMBL/GenBank/DDBJ whole genome shotgun (WGS) entry which is preliminary data.</text>
</comment>
<dbReference type="GO" id="GO:0043190">
    <property type="term" value="C:ATP-binding cassette (ABC) transporter complex"/>
    <property type="evidence" value="ECO:0007669"/>
    <property type="project" value="InterPro"/>
</dbReference>
<dbReference type="GO" id="GO:0022857">
    <property type="term" value="F:transmembrane transporter activity"/>
    <property type="evidence" value="ECO:0007669"/>
    <property type="project" value="InterPro"/>
</dbReference>
<keyword evidence="8 10" id="KW-1133">Transmembrane helix</keyword>
<comment type="function">
    <text evidence="1">Part of the binding-protein-dependent transport system for glutamine; probably responsible for the translocation of the substrate across the membrane.</text>
</comment>
<feature type="domain" description="ABC transmembrane type-1" evidence="11">
    <location>
        <begin position="47"/>
        <end position="253"/>
    </location>
</feature>
<evidence type="ECO:0000256" key="6">
    <source>
        <dbReference type="ARBA" id="ARBA00022692"/>
    </source>
</evidence>
<dbReference type="InterPro" id="IPR043429">
    <property type="entry name" value="ArtM/GltK/GlnP/TcyL/YhdX-like"/>
</dbReference>
<dbReference type="SUPFAM" id="SSF161098">
    <property type="entry name" value="MetI-like"/>
    <property type="match status" value="1"/>
</dbReference>
<accession>A0A8J7LKT7</accession>
<dbReference type="InterPro" id="IPR000515">
    <property type="entry name" value="MetI-like"/>
</dbReference>
<evidence type="ECO:0000256" key="10">
    <source>
        <dbReference type="RuleBase" id="RU363032"/>
    </source>
</evidence>
<dbReference type="PANTHER" id="PTHR30614">
    <property type="entry name" value="MEMBRANE COMPONENT OF AMINO ACID ABC TRANSPORTER"/>
    <property type="match status" value="1"/>
</dbReference>
<keyword evidence="4 10" id="KW-0813">Transport</keyword>
<keyword evidence="7" id="KW-0029">Amino-acid transport</keyword>
<evidence type="ECO:0000256" key="9">
    <source>
        <dbReference type="ARBA" id="ARBA00023136"/>
    </source>
</evidence>
<evidence type="ECO:0000256" key="1">
    <source>
        <dbReference type="ARBA" id="ARBA00003159"/>
    </source>
</evidence>
<name>A0A8J7LKT7_9RHOB</name>
<dbReference type="NCBIfam" id="TIGR01726">
    <property type="entry name" value="HEQRo_perm_3TM"/>
    <property type="match status" value="1"/>
</dbReference>
<dbReference type="CDD" id="cd06261">
    <property type="entry name" value="TM_PBP2"/>
    <property type="match status" value="1"/>
</dbReference>
<evidence type="ECO:0000256" key="3">
    <source>
        <dbReference type="ARBA" id="ARBA00010072"/>
    </source>
</evidence>